<dbReference type="PANTHER" id="PTHR43397">
    <property type="entry name" value="ERGOTHIONEINE BIOSYNTHESIS PROTEIN 1"/>
    <property type="match status" value="1"/>
</dbReference>
<evidence type="ECO:0000256" key="1">
    <source>
        <dbReference type="ARBA" id="ARBA00022603"/>
    </source>
</evidence>
<feature type="domain" description="Histidine-specific methyltransferase SAM-dependent" evidence="3">
    <location>
        <begin position="25"/>
        <end position="321"/>
    </location>
</feature>
<evidence type="ECO:0000313" key="5">
    <source>
        <dbReference type="Proteomes" id="UP001320119"/>
    </source>
</evidence>
<name>A0AAN1WGZ8_9GAMM</name>
<protein>
    <recommendedName>
        <fullName evidence="3">Histidine-specific methyltransferase SAM-dependent domain-containing protein</fullName>
    </recommendedName>
</protein>
<dbReference type="InterPro" id="IPR051128">
    <property type="entry name" value="EgtD_Methyltrsf_superfamily"/>
</dbReference>
<reference evidence="4 5" key="1">
    <citation type="journal article" date="2022" name="IScience">
        <title>An ultrasensitive nanofiber-based assay for enzymatic hydrolysis and deep-sea microbial degradation of cellulose.</title>
        <authorList>
            <person name="Tsudome M."/>
            <person name="Tachioka M."/>
            <person name="Miyazaki M."/>
            <person name="Uchimura K."/>
            <person name="Tsuda M."/>
            <person name="Takaki Y."/>
            <person name="Deguchi S."/>
        </authorList>
    </citation>
    <scope>NUCLEOTIDE SEQUENCE [LARGE SCALE GENOMIC DNA]</scope>
    <source>
        <strain evidence="4 5">GE09</strain>
    </source>
</reference>
<dbReference type="Pfam" id="PF10017">
    <property type="entry name" value="Methyltransf_33"/>
    <property type="match status" value="1"/>
</dbReference>
<dbReference type="SUPFAM" id="SSF53335">
    <property type="entry name" value="S-adenosyl-L-methionine-dependent methyltransferases"/>
    <property type="match status" value="1"/>
</dbReference>
<dbReference type="AlphaFoldDB" id="A0AAN1WGZ8"/>
<keyword evidence="2" id="KW-0808">Transferase</keyword>
<evidence type="ECO:0000256" key="2">
    <source>
        <dbReference type="ARBA" id="ARBA00022679"/>
    </source>
</evidence>
<dbReference type="Gene3D" id="3.40.50.150">
    <property type="entry name" value="Vaccinia Virus protein VP39"/>
    <property type="match status" value="1"/>
</dbReference>
<dbReference type="Proteomes" id="UP001320119">
    <property type="component" value="Chromosome"/>
</dbReference>
<evidence type="ECO:0000259" key="3">
    <source>
        <dbReference type="Pfam" id="PF10017"/>
    </source>
</evidence>
<keyword evidence="1" id="KW-0489">Methyltransferase</keyword>
<dbReference type="InterPro" id="IPR035094">
    <property type="entry name" value="EgtD"/>
</dbReference>
<dbReference type="EMBL" id="AP023086">
    <property type="protein sequence ID" value="BCD97370.1"/>
    <property type="molecule type" value="Genomic_DNA"/>
</dbReference>
<dbReference type="RefSeq" id="WP_236986842.1">
    <property type="nucleotide sequence ID" value="NZ_AP023086.1"/>
</dbReference>
<proteinExistence type="predicted"/>
<dbReference type="InterPro" id="IPR017804">
    <property type="entry name" value="MeTrfase_EgtD-like"/>
</dbReference>
<evidence type="ECO:0000313" key="4">
    <source>
        <dbReference type="EMBL" id="BCD97370.1"/>
    </source>
</evidence>
<dbReference type="GO" id="GO:0032259">
    <property type="term" value="P:methylation"/>
    <property type="evidence" value="ECO:0007669"/>
    <property type="project" value="UniProtKB-KW"/>
</dbReference>
<dbReference type="InterPro" id="IPR019257">
    <property type="entry name" value="MeTrfase_dom"/>
</dbReference>
<dbReference type="PANTHER" id="PTHR43397:SF1">
    <property type="entry name" value="ERGOTHIONEINE BIOSYNTHESIS PROTEIN 1"/>
    <property type="match status" value="1"/>
</dbReference>
<dbReference type="InterPro" id="IPR029063">
    <property type="entry name" value="SAM-dependent_MTases_sf"/>
</dbReference>
<keyword evidence="5" id="KW-1185">Reference proteome</keyword>
<dbReference type="PIRSF" id="PIRSF018005">
    <property type="entry name" value="UCP018005"/>
    <property type="match status" value="1"/>
</dbReference>
<dbReference type="NCBIfam" id="TIGR03438">
    <property type="entry name" value="egtD_ergothio"/>
    <property type="match status" value="1"/>
</dbReference>
<organism evidence="4 5">
    <name type="scientific">Marinagarivorans cellulosilyticus</name>
    <dbReference type="NCBI Taxonomy" id="2721545"/>
    <lineage>
        <taxon>Bacteria</taxon>
        <taxon>Pseudomonadati</taxon>
        <taxon>Pseudomonadota</taxon>
        <taxon>Gammaproteobacteria</taxon>
        <taxon>Cellvibrionales</taxon>
        <taxon>Cellvibrionaceae</taxon>
        <taxon>Marinagarivorans</taxon>
    </lineage>
</organism>
<gene>
    <name evidence="4" type="ORF">MARGE09_P1571</name>
</gene>
<sequence>MVYALANEASVATTQKAPCDARFLADVLKGLSSQPKSLSPKYFYDENGSRYFDEICQLQEYYPYKAELALLPRVASDVAALLTDDYSVVEFGAGSLQKIQPFFNALKGIKSFYPIDISGDYLRATTKKLQAQYPHIAMQAIEADFTLPVELPLTRARRLGFFPGSTIGNFTPQQAKNFLSNARATLGDGAHLIIGVDTKKSPDILHRAYNDKKGVTKRFNLNVLSRINRELQCDLNISDFEHYAFYNPVEGCIEMHLVSQSHQKVSIAGTAITFNSGETIHTESSYKYTPQEFMQLAQSAGWLVERTWLADDAMFSTYLLKVAR</sequence>
<dbReference type="KEGG" id="marq:MARGE09_P1571"/>
<dbReference type="GO" id="GO:0008168">
    <property type="term" value="F:methyltransferase activity"/>
    <property type="evidence" value="ECO:0007669"/>
    <property type="project" value="UniProtKB-KW"/>
</dbReference>
<accession>A0AAN1WGZ8</accession>